<sequence>MHSCKVILQKKCICDSHQDLNILNILIMSVASRKQFMALNRLLMHGTQNLKIIFLIWSDSSVFILNKFGSTVYILVYVDDVIVPRNQLQGIEHIIEALSNQFSLRDLGSLHYFLSIEVDMHNCKRVSTPMTSTIVFEPSPSDSLVDSSLYWRIIDKLHYLS</sequence>
<comment type="caution">
    <text evidence="1">The sequence shown here is derived from an EMBL/GenBank/DDBJ whole genome shotgun (WGS) entry which is preliminary data.</text>
</comment>
<evidence type="ECO:0000313" key="1">
    <source>
        <dbReference type="EMBL" id="KAA3472304.1"/>
    </source>
</evidence>
<name>A0A5B6VTJ6_9ROSI</name>
<organism evidence="1 2">
    <name type="scientific">Gossypium australe</name>
    <dbReference type="NCBI Taxonomy" id="47621"/>
    <lineage>
        <taxon>Eukaryota</taxon>
        <taxon>Viridiplantae</taxon>
        <taxon>Streptophyta</taxon>
        <taxon>Embryophyta</taxon>
        <taxon>Tracheophyta</taxon>
        <taxon>Spermatophyta</taxon>
        <taxon>Magnoliopsida</taxon>
        <taxon>eudicotyledons</taxon>
        <taxon>Gunneridae</taxon>
        <taxon>Pentapetalae</taxon>
        <taxon>rosids</taxon>
        <taxon>malvids</taxon>
        <taxon>Malvales</taxon>
        <taxon>Malvaceae</taxon>
        <taxon>Malvoideae</taxon>
        <taxon>Gossypium</taxon>
    </lineage>
</organism>
<dbReference type="EMBL" id="SMMG02000005">
    <property type="protein sequence ID" value="KAA3472304.1"/>
    <property type="molecule type" value="Genomic_DNA"/>
</dbReference>
<keyword evidence="2" id="KW-1185">Reference proteome</keyword>
<gene>
    <name evidence="1" type="ORF">EPI10_022794</name>
</gene>
<proteinExistence type="predicted"/>
<dbReference type="AlphaFoldDB" id="A0A5B6VTJ6"/>
<protein>
    <submittedName>
        <fullName evidence="1">Integrase core domain containing protein</fullName>
    </submittedName>
</protein>
<dbReference type="Proteomes" id="UP000325315">
    <property type="component" value="Unassembled WGS sequence"/>
</dbReference>
<evidence type="ECO:0000313" key="2">
    <source>
        <dbReference type="Proteomes" id="UP000325315"/>
    </source>
</evidence>
<accession>A0A5B6VTJ6</accession>
<reference evidence="2" key="1">
    <citation type="journal article" date="2019" name="Plant Biotechnol. J.">
        <title>Genome sequencing of the Australian wild diploid species Gossypium australe highlights disease resistance and delayed gland morphogenesis.</title>
        <authorList>
            <person name="Cai Y."/>
            <person name="Cai X."/>
            <person name="Wang Q."/>
            <person name="Wang P."/>
            <person name="Zhang Y."/>
            <person name="Cai C."/>
            <person name="Xu Y."/>
            <person name="Wang K."/>
            <person name="Zhou Z."/>
            <person name="Wang C."/>
            <person name="Geng S."/>
            <person name="Li B."/>
            <person name="Dong Q."/>
            <person name="Hou Y."/>
            <person name="Wang H."/>
            <person name="Ai P."/>
            <person name="Liu Z."/>
            <person name="Yi F."/>
            <person name="Sun M."/>
            <person name="An G."/>
            <person name="Cheng J."/>
            <person name="Zhang Y."/>
            <person name="Shi Q."/>
            <person name="Xie Y."/>
            <person name="Shi X."/>
            <person name="Chang Y."/>
            <person name="Huang F."/>
            <person name="Chen Y."/>
            <person name="Hong S."/>
            <person name="Mi L."/>
            <person name="Sun Q."/>
            <person name="Zhang L."/>
            <person name="Zhou B."/>
            <person name="Peng R."/>
            <person name="Zhang X."/>
            <person name="Liu F."/>
        </authorList>
    </citation>
    <scope>NUCLEOTIDE SEQUENCE [LARGE SCALE GENOMIC DNA]</scope>
    <source>
        <strain evidence="2">cv. PA1801</strain>
    </source>
</reference>